<evidence type="ECO:0000313" key="1">
    <source>
        <dbReference type="EMBL" id="PEH90051.1"/>
    </source>
</evidence>
<sequence length="103" mass="11410">MLHTSRYQSRHPANRIGATAAVQLDRPSAVLVDHPRGSAVTHPTLLRMPPWLGFPKERILPQPPESYTVEEEGQEWWCVRDAAGALVYSGVGPVEVVRSPSPF</sequence>
<protein>
    <submittedName>
        <fullName evidence="1">Uncharacterized protein</fullName>
    </submittedName>
</protein>
<comment type="caution">
    <text evidence="1">The sequence shown here is derived from an EMBL/GenBank/DDBJ whole genome shotgun (WGS) entry which is preliminary data.</text>
</comment>
<dbReference type="AlphaFoldDB" id="A0A2A7UY01"/>
<keyword evidence="2" id="KW-1185">Reference proteome</keyword>
<name>A0A2A7UY01_COMTR</name>
<dbReference type="Proteomes" id="UP000220246">
    <property type="component" value="Unassembled WGS sequence"/>
</dbReference>
<evidence type="ECO:0000313" key="2">
    <source>
        <dbReference type="Proteomes" id="UP000220246"/>
    </source>
</evidence>
<gene>
    <name evidence="1" type="ORF">CRM82_16940</name>
</gene>
<dbReference type="EMBL" id="PDEA01000001">
    <property type="protein sequence ID" value="PEH90051.1"/>
    <property type="molecule type" value="Genomic_DNA"/>
</dbReference>
<organism evidence="1 2">
    <name type="scientific">Comamonas terrigena</name>
    <dbReference type="NCBI Taxonomy" id="32013"/>
    <lineage>
        <taxon>Bacteria</taxon>
        <taxon>Pseudomonadati</taxon>
        <taxon>Pseudomonadota</taxon>
        <taxon>Betaproteobacteria</taxon>
        <taxon>Burkholderiales</taxon>
        <taxon>Comamonadaceae</taxon>
        <taxon>Comamonas</taxon>
    </lineage>
</organism>
<proteinExistence type="predicted"/>
<accession>A0A2A7UY01</accession>
<reference evidence="2" key="1">
    <citation type="submission" date="2017-09" db="EMBL/GenBank/DDBJ databases">
        <title>FDA dAtabase for Regulatory Grade micrObial Sequences (FDA-ARGOS): Supporting development and validation of Infectious Disease Dx tests.</title>
        <authorList>
            <person name="Minogue T."/>
            <person name="Wolcott M."/>
            <person name="Wasieloski L."/>
            <person name="Aguilar W."/>
            <person name="Moore D."/>
            <person name="Tallon L."/>
            <person name="Sadzewicz L."/>
            <person name="Ott S."/>
            <person name="Zhao X."/>
            <person name="Nagaraj S."/>
            <person name="Vavikolanu K."/>
            <person name="Aluvathingal J."/>
            <person name="Nadendla S."/>
            <person name="Sichtig H."/>
        </authorList>
    </citation>
    <scope>NUCLEOTIDE SEQUENCE [LARGE SCALE GENOMIC DNA]</scope>
    <source>
        <strain evidence="2">FDAARGOS_394</strain>
    </source>
</reference>